<evidence type="ECO:0000259" key="4">
    <source>
        <dbReference type="Pfam" id="PF21783"/>
    </source>
</evidence>
<dbReference type="NCBIfam" id="TIGR02276">
    <property type="entry name" value="beta_rpt_yvtn"/>
    <property type="match status" value="1"/>
</dbReference>
<dbReference type="EMBL" id="BAABJP010000015">
    <property type="protein sequence ID" value="GAA5157199.1"/>
    <property type="molecule type" value="Genomic_DNA"/>
</dbReference>
<dbReference type="SUPFAM" id="SSF50974">
    <property type="entry name" value="Nitrous oxide reductase, N-terminal domain"/>
    <property type="match status" value="1"/>
</dbReference>
<dbReference type="InterPro" id="IPR011964">
    <property type="entry name" value="YVTN_b-propeller_repeat"/>
</dbReference>
<dbReference type="PROSITE" id="PS51257">
    <property type="entry name" value="PROKAR_LIPOPROTEIN"/>
    <property type="match status" value="1"/>
</dbReference>
<dbReference type="RefSeq" id="WP_345702901.1">
    <property type="nucleotide sequence ID" value="NZ_BAABJP010000015.1"/>
</dbReference>
<evidence type="ECO:0000256" key="2">
    <source>
        <dbReference type="SAM" id="MobiDB-lite"/>
    </source>
</evidence>
<dbReference type="Gene3D" id="2.130.10.10">
    <property type="entry name" value="YVTN repeat-like/Quinoprotein amine dehydrogenase"/>
    <property type="match status" value="2"/>
</dbReference>
<dbReference type="Proteomes" id="UP001428817">
    <property type="component" value="Unassembled WGS sequence"/>
</dbReference>
<evidence type="ECO:0000256" key="3">
    <source>
        <dbReference type="SAM" id="SignalP"/>
    </source>
</evidence>
<dbReference type="InterPro" id="IPR011045">
    <property type="entry name" value="N2O_reductase_N"/>
</dbReference>
<proteinExistence type="predicted"/>
<evidence type="ECO:0000256" key="1">
    <source>
        <dbReference type="ARBA" id="ARBA00022729"/>
    </source>
</evidence>
<feature type="chain" id="PRO_5047086110" description="YNCE-like beta-propeller domain-containing protein" evidence="3">
    <location>
        <begin position="23"/>
        <end position="402"/>
    </location>
</feature>
<dbReference type="PANTHER" id="PTHR47197">
    <property type="entry name" value="PROTEIN NIRF"/>
    <property type="match status" value="1"/>
</dbReference>
<organism evidence="5 6">
    <name type="scientific">Pseudonocardia eucalypti</name>
    <dbReference type="NCBI Taxonomy" id="648755"/>
    <lineage>
        <taxon>Bacteria</taxon>
        <taxon>Bacillati</taxon>
        <taxon>Actinomycetota</taxon>
        <taxon>Actinomycetes</taxon>
        <taxon>Pseudonocardiales</taxon>
        <taxon>Pseudonocardiaceae</taxon>
        <taxon>Pseudonocardia</taxon>
    </lineage>
</organism>
<dbReference type="PANTHER" id="PTHR47197:SF3">
    <property type="entry name" value="DIHYDRO-HEME D1 DEHYDROGENASE"/>
    <property type="match status" value="1"/>
</dbReference>
<feature type="signal peptide" evidence="3">
    <location>
        <begin position="1"/>
        <end position="22"/>
    </location>
</feature>
<dbReference type="InterPro" id="IPR051200">
    <property type="entry name" value="Host-pathogen_enzymatic-act"/>
</dbReference>
<evidence type="ECO:0000313" key="6">
    <source>
        <dbReference type="Proteomes" id="UP001428817"/>
    </source>
</evidence>
<dbReference type="Pfam" id="PF21783">
    <property type="entry name" value="YNCE"/>
    <property type="match status" value="1"/>
</dbReference>
<protein>
    <recommendedName>
        <fullName evidence="4">YNCE-like beta-propeller domain-containing protein</fullName>
    </recommendedName>
</protein>
<feature type="domain" description="YNCE-like beta-propeller" evidence="4">
    <location>
        <begin position="278"/>
        <end position="385"/>
    </location>
</feature>
<comment type="caution">
    <text evidence="5">The sequence shown here is derived from an EMBL/GenBank/DDBJ whole genome shotgun (WGS) entry which is preliminary data.</text>
</comment>
<keyword evidence="6" id="KW-1185">Reference proteome</keyword>
<name>A0ABP9QBK6_9PSEU</name>
<reference evidence="6" key="1">
    <citation type="journal article" date="2019" name="Int. J. Syst. Evol. Microbiol.">
        <title>The Global Catalogue of Microorganisms (GCM) 10K type strain sequencing project: providing services to taxonomists for standard genome sequencing and annotation.</title>
        <authorList>
            <consortium name="The Broad Institute Genomics Platform"/>
            <consortium name="The Broad Institute Genome Sequencing Center for Infectious Disease"/>
            <person name="Wu L."/>
            <person name="Ma J."/>
        </authorList>
    </citation>
    <scope>NUCLEOTIDE SEQUENCE [LARGE SCALE GENOMIC DNA]</scope>
    <source>
        <strain evidence="6">JCM 18303</strain>
    </source>
</reference>
<feature type="region of interest" description="Disordered" evidence="2">
    <location>
        <begin position="30"/>
        <end position="51"/>
    </location>
</feature>
<keyword evidence="1 3" id="KW-0732">Signal</keyword>
<dbReference type="InterPro" id="IPR015943">
    <property type="entry name" value="WD40/YVTN_repeat-like_dom_sf"/>
</dbReference>
<accession>A0ABP9QBK6</accession>
<sequence length="402" mass="42756">MSLSRAVALSACVITLGLAGCAEDSSQVLPAPMPPSTANSAPEVTTGPAQPVDPVGNPLPGMPPVTDPHNVYAHAGAGMLNATARAAKPLVYVPHTKSGDVWVIDPANFAVVGRYPAGIEVQHVVPAHDMKMLYATDDLGNTATPFDPSTGKPLPRIPVIDPYNMYYAPDGSAAIVVAEARRKLVWYDPATWKIVAETPTPNCAGIDHADFTPNGRIGVFTCEFDGRVAVVDIPGRRLLRMLDMPKRNKHMGPQDIKLAPDGSVFFIADAEQNGLWVLDGAATKVLREIPTGRGAHGLYLDREAKRLFVTNRHEGSVSVLDAYTGAPLAKWTIPGNASPDMGGLTADGKQLWLSGRYDNAVYVLDTATGSLIRRIPVGSGPHGLCVWPQPGRYSLGHTGITR</sequence>
<gene>
    <name evidence="5" type="ORF">GCM10023321_35090</name>
</gene>
<dbReference type="InterPro" id="IPR048433">
    <property type="entry name" value="YNCE-like_beta-prop"/>
</dbReference>
<evidence type="ECO:0000313" key="5">
    <source>
        <dbReference type="EMBL" id="GAA5157199.1"/>
    </source>
</evidence>